<dbReference type="PROSITE" id="PS00198">
    <property type="entry name" value="4FE4S_FER_1"/>
    <property type="match status" value="1"/>
</dbReference>
<protein>
    <submittedName>
        <fullName evidence="5">4Fe-4S ferredoxin</fullName>
    </submittedName>
</protein>
<dbReference type="GO" id="GO:0051536">
    <property type="term" value="F:iron-sulfur cluster binding"/>
    <property type="evidence" value="ECO:0007669"/>
    <property type="project" value="UniProtKB-KW"/>
</dbReference>
<dbReference type="InterPro" id="IPR017900">
    <property type="entry name" value="4Fe4S_Fe_S_CS"/>
</dbReference>
<dbReference type="InterPro" id="IPR009051">
    <property type="entry name" value="Helical_ferredxn"/>
</dbReference>
<feature type="domain" description="4Fe-4S ferredoxin-type" evidence="4">
    <location>
        <begin position="196"/>
        <end position="228"/>
    </location>
</feature>
<dbReference type="EMBL" id="DSTK01000039">
    <property type="protein sequence ID" value="HFK98383.1"/>
    <property type="molecule type" value="Genomic_DNA"/>
</dbReference>
<dbReference type="GO" id="GO:0046872">
    <property type="term" value="F:metal ion binding"/>
    <property type="evidence" value="ECO:0007669"/>
    <property type="project" value="UniProtKB-KW"/>
</dbReference>
<evidence type="ECO:0000313" key="5">
    <source>
        <dbReference type="EMBL" id="HFK98383.1"/>
    </source>
</evidence>
<evidence type="ECO:0000256" key="1">
    <source>
        <dbReference type="ARBA" id="ARBA00022723"/>
    </source>
</evidence>
<dbReference type="SUPFAM" id="SSF46548">
    <property type="entry name" value="alpha-helical ferredoxin"/>
    <property type="match status" value="1"/>
</dbReference>
<feature type="domain" description="4Fe-4S ferredoxin-type" evidence="4">
    <location>
        <begin position="249"/>
        <end position="277"/>
    </location>
</feature>
<dbReference type="Pfam" id="PF13534">
    <property type="entry name" value="Fer4_17"/>
    <property type="match status" value="1"/>
</dbReference>
<organism evidence="5">
    <name type="scientific">Desulfacinum infernum</name>
    <dbReference type="NCBI Taxonomy" id="35837"/>
    <lineage>
        <taxon>Bacteria</taxon>
        <taxon>Pseudomonadati</taxon>
        <taxon>Thermodesulfobacteriota</taxon>
        <taxon>Syntrophobacteria</taxon>
        <taxon>Syntrophobacterales</taxon>
        <taxon>Syntrophobacteraceae</taxon>
        <taxon>Desulfacinum</taxon>
    </lineage>
</organism>
<evidence type="ECO:0000256" key="2">
    <source>
        <dbReference type="ARBA" id="ARBA00023004"/>
    </source>
</evidence>
<evidence type="ECO:0000259" key="4">
    <source>
        <dbReference type="PROSITE" id="PS51379"/>
    </source>
</evidence>
<keyword evidence="3" id="KW-0411">Iron-sulfur</keyword>
<comment type="caution">
    <text evidence="5">The sequence shown here is derived from an EMBL/GenBank/DDBJ whole genome shotgun (WGS) entry which is preliminary data.</text>
</comment>
<reference evidence="5" key="1">
    <citation type="journal article" date="2020" name="mSystems">
        <title>Genome- and Community-Level Interaction Insights into Carbon Utilization and Element Cycling Functions of Hydrothermarchaeota in Hydrothermal Sediment.</title>
        <authorList>
            <person name="Zhou Z."/>
            <person name="Liu Y."/>
            <person name="Xu W."/>
            <person name="Pan J."/>
            <person name="Luo Z.H."/>
            <person name="Li M."/>
        </authorList>
    </citation>
    <scope>NUCLEOTIDE SEQUENCE [LARGE SCALE GENOMIC DNA]</scope>
    <source>
        <strain evidence="5">SpSt-456</strain>
    </source>
</reference>
<dbReference type="AlphaFoldDB" id="A0A832A2N2"/>
<name>A0A832A2N2_9BACT</name>
<dbReference type="Gene3D" id="1.10.1060.10">
    <property type="entry name" value="Alpha-helical ferredoxin"/>
    <property type="match status" value="1"/>
</dbReference>
<dbReference type="InterPro" id="IPR017896">
    <property type="entry name" value="4Fe4S_Fe-S-bd"/>
</dbReference>
<sequence>MHAYTEKIREAAQRLLAEKKVDGVIGFRMGTIPMMSEPVFIRHADQVNQLVWNGFCGVNLANYLVKRKDRVAIVAKGCDSRNIVLQLQENQIRRDQMVILGAPCQGMVDRRKVWTFLKGRDPLQATEDGASLRVSGRDFDEVLDRQAFLQDNCRICTHRNPVIYDELLGDPVPEQTGVDRYEDVRRVEAMGFEERWRYFEDLIASCIRCYACRNACPMCYCPTCFVDESRPQWVGKTLDPTDTRTFHLLRAFHMAGRCTDCGACERACPMAIPVRQFTKKLEKDIKELYGYEAGVVPEGRPPLDTYRPDDPQDFIK</sequence>
<evidence type="ECO:0000256" key="3">
    <source>
        <dbReference type="ARBA" id="ARBA00023014"/>
    </source>
</evidence>
<gene>
    <name evidence="5" type="ORF">ENS06_13810</name>
</gene>
<keyword evidence="1" id="KW-0479">Metal-binding</keyword>
<keyword evidence="2" id="KW-0408">Iron</keyword>
<accession>A0A832A2N2</accession>
<dbReference type="PROSITE" id="PS51379">
    <property type="entry name" value="4FE4S_FER_2"/>
    <property type="match status" value="2"/>
</dbReference>
<proteinExistence type="predicted"/>